<dbReference type="Proteomes" id="UP000009045">
    <property type="component" value="Chromosome"/>
</dbReference>
<evidence type="ECO:0000313" key="9">
    <source>
        <dbReference type="Proteomes" id="UP000009045"/>
    </source>
</evidence>
<organism evidence="8 9">
    <name type="scientific">Sinorhizobium meliloti (strain SM11)</name>
    <dbReference type="NCBI Taxonomy" id="707241"/>
    <lineage>
        <taxon>Bacteria</taxon>
        <taxon>Pseudomonadati</taxon>
        <taxon>Pseudomonadota</taxon>
        <taxon>Alphaproteobacteria</taxon>
        <taxon>Hyphomicrobiales</taxon>
        <taxon>Rhizobiaceae</taxon>
        <taxon>Sinorhizobium/Ensifer group</taxon>
        <taxon>Sinorhizobium</taxon>
    </lineage>
</organism>
<keyword evidence="5 7" id="KW-0472">Membrane</keyword>
<dbReference type="AlphaFoldDB" id="F7X0D1"/>
<sequence length="263" mass="28521">MPPFPSPPMPVPGRASDGHRQPRNQRLGFGGTLCAHPGQFGHRKHRSQNMMSYLIELASLMAIFTFAIVSPGADLAMVLRQSLVHGRRAAVITSFGIGASLMFHVTYTILGLGLIISQSIYLFNIVKWCGVAYLIYIGIKALRAGQTEIAVEEAAESGEARRQQSALKAFGLGFAANALNPKAVFFFLSIFSTVVSAHTPMTVKFGYGFVMASALILWFVGVSLFMTTPRMRAAFTRASKWIDRASGMVFIALGLKLATEKAA</sequence>
<dbReference type="GO" id="GO:0015171">
    <property type="term" value="F:amino acid transmembrane transporter activity"/>
    <property type="evidence" value="ECO:0007669"/>
    <property type="project" value="TreeGrafter"/>
</dbReference>
<keyword evidence="2" id="KW-1003">Cell membrane</keyword>
<feature type="compositionally biased region" description="Pro residues" evidence="6">
    <location>
        <begin position="1"/>
        <end position="11"/>
    </location>
</feature>
<keyword evidence="4 7" id="KW-1133">Transmembrane helix</keyword>
<evidence type="ECO:0000256" key="7">
    <source>
        <dbReference type="SAM" id="Phobius"/>
    </source>
</evidence>
<dbReference type="KEGG" id="smx:SM11_chr3230"/>
<name>F7X0D1_SINMM</name>
<dbReference type="InterPro" id="IPR001123">
    <property type="entry name" value="LeuE-type"/>
</dbReference>
<dbReference type="PANTHER" id="PTHR30086">
    <property type="entry name" value="ARGININE EXPORTER PROTEIN ARGO"/>
    <property type="match status" value="1"/>
</dbReference>
<reference evidence="8 9" key="1">
    <citation type="journal article" date="2011" name="J. Biotechnol.">
        <title>The complete genome sequence of the dominant Sinorhizobium meliloti field isolate SM11 extends the S. meliloti pan-genome.</title>
        <authorList>
            <person name="Schneiker-Bekel S."/>
            <person name="Wibberg D."/>
            <person name="Bekel T."/>
            <person name="Blom J."/>
            <person name="Linke B."/>
            <person name="Neuweger H."/>
            <person name="Stiens M."/>
            <person name="Vorholter F.J."/>
            <person name="Weidner S."/>
            <person name="Goesmann A."/>
            <person name="Puhler A."/>
            <person name="Schluter A."/>
        </authorList>
    </citation>
    <scope>NUCLEOTIDE SEQUENCE [LARGE SCALE GENOMIC DNA]</scope>
    <source>
        <strain evidence="8 9">SM11</strain>
    </source>
</reference>
<evidence type="ECO:0000256" key="2">
    <source>
        <dbReference type="ARBA" id="ARBA00022475"/>
    </source>
</evidence>
<dbReference type="GO" id="GO:0005886">
    <property type="term" value="C:plasma membrane"/>
    <property type="evidence" value="ECO:0007669"/>
    <property type="project" value="UniProtKB-SubCell"/>
</dbReference>
<evidence type="ECO:0000256" key="5">
    <source>
        <dbReference type="ARBA" id="ARBA00023136"/>
    </source>
</evidence>
<feature type="transmembrane region" description="Helical" evidence="7">
    <location>
        <begin position="169"/>
        <end position="193"/>
    </location>
</feature>
<accession>F7X0D1</accession>
<gene>
    <name evidence="8" type="ordered locus">SM11_chr3230</name>
</gene>
<dbReference type="PATRIC" id="fig|707241.3.peg.3369"/>
<evidence type="ECO:0000256" key="4">
    <source>
        <dbReference type="ARBA" id="ARBA00022989"/>
    </source>
</evidence>
<dbReference type="PANTHER" id="PTHR30086:SF21">
    <property type="entry name" value="TRANSPORT PROTEIN"/>
    <property type="match status" value="1"/>
</dbReference>
<dbReference type="EMBL" id="CP001830">
    <property type="protein sequence ID" value="AEH80467.1"/>
    <property type="molecule type" value="Genomic_DNA"/>
</dbReference>
<evidence type="ECO:0000256" key="6">
    <source>
        <dbReference type="SAM" id="MobiDB-lite"/>
    </source>
</evidence>
<evidence type="ECO:0000256" key="3">
    <source>
        <dbReference type="ARBA" id="ARBA00022692"/>
    </source>
</evidence>
<proteinExistence type="predicted"/>
<evidence type="ECO:0000256" key="1">
    <source>
        <dbReference type="ARBA" id="ARBA00004651"/>
    </source>
</evidence>
<feature type="transmembrane region" description="Helical" evidence="7">
    <location>
        <begin position="121"/>
        <end position="139"/>
    </location>
</feature>
<evidence type="ECO:0000313" key="8">
    <source>
        <dbReference type="EMBL" id="AEH80467.1"/>
    </source>
</evidence>
<comment type="subcellular location">
    <subcellularLocation>
        <location evidence="1">Cell membrane</location>
        <topology evidence="1">Multi-pass membrane protein</topology>
    </subcellularLocation>
</comment>
<feature type="region of interest" description="Disordered" evidence="6">
    <location>
        <begin position="1"/>
        <end position="28"/>
    </location>
</feature>
<dbReference type="HOGENOM" id="CLU_079569_0_1_5"/>
<protein>
    <submittedName>
        <fullName evidence="8">Amino acid efflux protein</fullName>
    </submittedName>
</protein>
<feature type="transmembrane region" description="Helical" evidence="7">
    <location>
        <begin position="205"/>
        <end position="227"/>
    </location>
</feature>
<keyword evidence="3 7" id="KW-0812">Transmembrane</keyword>
<dbReference type="Pfam" id="PF01810">
    <property type="entry name" value="LysE"/>
    <property type="match status" value="1"/>
</dbReference>
<feature type="transmembrane region" description="Helical" evidence="7">
    <location>
        <begin position="50"/>
        <end position="69"/>
    </location>
</feature>
<feature type="transmembrane region" description="Helical" evidence="7">
    <location>
        <begin position="90"/>
        <end position="115"/>
    </location>
</feature>